<reference evidence="6 7" key="1">
    <citation type="submission" date="2017-11" db="EMBL/GenBank/DDBJ databases">
        <title>Bradyrhizobium forestalis sp. nov., an efficient nitrogen-fixing bacterium isolated from nodules of forest legume species in the Amazon.</title>
        <authorList>
            <person name="Costa E.M."/>
            <person name="Guimaraes A."/>
            <person name="Carvalho T.S."/>
            <person name="Rodrigues T.L."/>
            <person name="Ribeiro P.R.A."/>
            <person name="Lebbe L."/>
            <person name="Willems A."/>
            <person name="Moreira F.M.S."/>
        </authorList>
    </citation>
    <scope>NUCLEOTIDE SEQUENCE [LARGE SCALE GENOMIC DNA]</scope>
    <source>
        <strain evidence="6 7">INPA54B</strain>
    </source>
</reference>
<dbReference type="SUPFAM" id="SSF111369">
    <property type="entry name" value="HlyD-like secretion proteins"/>
    <property type="match status" value="2"/>
</dbReference>
<dbReference type="InterPro" id="IPR058634">
    <property type="entry name" value="AaeA-lik-b-barrel"/>
</dbReference>
<feature type="domain" description="YbhG-like alpha-helical hairpin" evidence="4">
    <location>
        <begin position="156"/>
        <end position="280"/>
    </location>
</feature>
<evidence type="ECO:0000259" key="5">
    <source>
        <dbReference type="Pfam" id="PF25963"/>
    </source>
</evidence>
<dbReference type="OrthoDB" id="9811754at2"/>
<dbReference type="RefSeq" id="WP_100235849.1">
    <property type="nucleotide sequence ID" value="NZ_PGVG01000042.1"/>
</dbReference>
<organism evidence="6 7">
    <name type="scientific">Bradyrhizobium forestalis</name>
    <dbReference type="NCBI Taxonomy" id="1419263"/>
    <lineage>
        <taxon>Bacteria</taxon>
        <taxon>Pseudomonadati</taxon>
        <taxon>Pseudomonadota</taxon>
        <taxon>Alphaproteobacteria</taxon>
        <taxon>Hyphomicrobiales</taxon>
        <taxon>Nitrobacteraceae</taxon>
        <taxon>Bradyrhizobium</taxon>
    </lineage>
</organism>
<gene>
    <name evidence="6" type="ORF">CVM73_32585</name>
</gene>
<sequence length="442" mass="46337">MAVSRDQAARVLRQEAVEDQAGGDAASETSAPPAEQLRAHVAEETKRPTREAPENPVTDKPAAPAPGAPAATAPKSGAPKSGKRKFVLMGVGLVLALAVAGYAGYYTLVGRFYISTDDAYVRANNTMLGARVAGHISSILAGDNTPVRAGDIVFRIDDGDYRIAVDAAATKIATQQAAIDRIGRQVAALDSQVAQAKAQLVSAEAGLKRADLDYERQQALSSKGFASRATFESSEAGRDQGAAAVKAAQAAYDVAVSNVDVAKAQQVEAQAQLAELKTTLAKAERDLGFTAVRAPVGGTFSNRLVNTGDFVAVGQRLGNIVPLDDVYIDANFKETQLKRIRPGQPVTIKVDAYGMRKFSGVVDSIAAGAGSVFTLLPPDNATGNFTKIVQRVPVRIRVPKSVAKQNLLRAGMSVYATVDTNKGAADADSEVDLDDPTAIHPQ</sequence>
<feature type="coiled-coil region" evidence="1">
    <location>
        <begin position="259"/>
        <end position="286"/>
    </location>
</feature>
<evidence type="ECO:0000256" key="2">
    <source>
        <dbReference type="SAM" id="MobiDB-lite"/>
    </source>
</evidence>
<feature type="compositionally biased region" description="Low complexity" evidence="2">
    <location>
        <begin position="68"/>
        <end position="80"/>
    </location>
</feature>
<feature type="compositionally biased region" description="Basic and acidic residues" evidence="2">
    <location>
        <begin position="37"/>
        <end position="53"/>
    </location>
</feature>
<feature type="transmembrane region" description="Helical" evidence="3">
    <location>
        <begin position="86"/>
        <end position="108"/>
    </location>
</feature>
<evidence type="ECO:0000256" key="3">
    <source>
        <dbReference type="SAM" id="Phobius"/>
    </source>
</evidence>
<dbReference type="Pfam" id="PF25963">
    <property type="entry name" value="Beta-barrel_AAEA"/>
    <property type="match status" value="1"/>
</dbReference>
<dbReference type="Pfam" id="PF25881">
    <property type="entry name" value="HH_YBHG"/>
    <property type="match status" value="1"/>
</dbReference>
<keyword evidence="3" id="KW-1133">Transmembrane helix</keyword>
<dbReference type="Gene3D" id="2.40.50.100">
    <property type="match status" value="1"/>
</dbReference>
<dbReference type="Gene3D" id="2.40.30.170">
    <property type="match status" value="1"/>
</dbReference>
<dbReference type="Proteomes" id="UP000231194">
    <property type="component" value="Unassembled WGS sequence"/>
</dbReference>
<proteinExistence type="predicted"/>
<dbReference type="InterPro" id="IPR050739">
    <property type="entry name" value="MFP"/>
</dbReference>
<dbReference type="PANTHER" id="PTHR30386">
    <property type="entry name" value="MEMBRANE FUSION SUBUNIT OF EMRAB-TOLC MULTIDRUG EFFLUX PUMP"/>
    <property type="match status" value="1"/>
</dbReference>
<keyword evidence="7" id="KW-1185">Reference proteome</keyword>
<dbReference type="EMBL" id="PGVG01000042">
    <property type="protein sequence ID" value="PJG51127.1"/>
    <property type="molecule type" value="Genomic_DNA"/>
</dbReference>
<feature type="domain" description="p-hydroxybenzoic acid efflux pump subunit AaeA-like beta-barrel" evidence="5">
    <location>
        <begin position="326"/>
        <end position="415"/>
    </location>
</feature>
<name>A0A2M8QZY2_9BRAD</name>
<comment type="caution">
    <text evidence="6">The sequence shown here is derived from an EMBL/GenBank/DDBJ whole genome shotgun (WGS) entry which is preliminary data.</text>
</comment>
<keyword evidence="3" id="KW-0472">Membrane</keyword>
<keyword evidence="3" id="KW-0812">Transmembrane</keyword>
<feature type="region of interest" description="Disordered" evidence="2">
    <location>
        <begin position="1"/>
        <end position="81"/>
    </location>
</feature>
<dbReference type="Gene3D" id="1.10.287.470">
    <property type="entry name" value="Helix hairpin bin"/>
    <property type="match status" value="2"/>
</dbReference>
<keyword evidence="1" id="KW-0175">Coiled coil</keyword>
<dbReference type="AlphaFoldDB" id="A0A2M8QZY2"/>
<evidence type="ECO:0000313" key="7">
    <source>
        <dbReference type="Proteomes" id="UP000231194"/>
    </source>
</evidence>
<dbReference type="PANTHER" id="PTHR30386:SF24">
    <property type="entry name" value="MULTIDRUG RESISTANCE EFFLUX PUMP"/>
    <property type="match status" value="1"/>
</dbReference>
<evidence type="ECO:0000259" key="4">
    <source>
        <dbReference type="Pfam" id="PF25881"/>
    </source>
</evidence>
<evidence type="ECO:0000256" key="1">
    <source>
        <dbReference type="SAM" id="Coils"/>
    </source>
</evidence>
<accession>A0A2M8QZY2</accession>
<dbReference type="InterPro" id="IPR059052">
    <property type="entry name" value="HH_YbhG-like"/>
</dbReference>
<dbReference type="GO" id="GO:0055085">
    <property type="term" value="P:transmembrane transport"/>
    <property type="evidence" value="ECO:0007669"/>
    <property type="project" value="InterPro"/>
</dbReference>
<protein>
    <submittedName>
        <fullName evidence="6">Hemolysin D</fullName>
    </submittedName>
</protein>
<evidence type="ECO:0000313" key="6">
    <source>
        <dbReference type="EMBL" id="PJG51127.1"/>
    </source>
</evidence>